<feature type="domain" description="EF-hand" evidence="6">
    <location>
        <begin position="27"/>
        <end position="62"/>
    </location>
</feature>
<dbReference type="PROSITE" id="PS50222">
    <property type="entry name" value="EF_HAND_2"/>
    <property type="match status" value="1"/>
</dbReference>
<dbReference type="InterPro" id="IPR018247">
    <property type="entry name" value="EF_Hand_1_Ca_BS"/>
</dbReference>
<dbReference type="InterPro" id="IPR011992">
    <property type="entry name" value="EF-hand-dom_pair"/>
</dbReference>
<dbReference type="EMBL" id="HBHX01008175">
    <property type="protein sequence ID" value="CAE0103877.1"/>
    <property type="molecule type" value="Transcribed_RNA"/>
</dbReference>
<dbReference type="SUPFAM" id="SSF47473">
    <property type="entry name" value="EF-hand"/>
    <property type="match status" value="1"/>
</dbReference>
<reference evidence="7" key="1">
    <citation type="submission" date="2021-01" db="EMBL/GenBank/DDBJ databases">
        <authorList>
            <person name="Corre E."/>
            <person name="Pelletier E."/>
            <person name="Niang G."/>
            <person name="Scheremetjew M."/>
            <person name="Finn R."/>
            <person name="Kale V."/>
            <person name="Holt S."/>
            <person name="Cochrane G."/>
            <person name="Meng A."/>
            <person name="Brown T."/>
            <person name="Cohen L."/>
        </authorList>
    </citation>
    <scope>NUCLEOTIDE SEQUENCE</scope>
    <source>
        <strain evidence="7">CCMP281</strain>
    </source>
</reference>
<dbReference type="PANTHER" id="PTHR46212">
    <property type="entry name" value="PEFLIN"/>
    <property type="match status" value="1"/>
</dbReference>
<dbReference type="InterPro" id="IPR002048">
    <property type="entry name" value="EF_hand_dom"/>
</dbReference>
<dbReference type="Pfam" id="PF13202">
    <property type="entry name" value="EF-hand_5"/>
    <property type="match status" value="1"/>
</dbReference>
<evidence type="ECO:0000256" key="5">
    <source>
        <dbReference type="ARBA" id="ARBA00022837"/>
    </source>
</evidence>
<dbReference type="GO" id="GO:0005737">
    <property type="term" value="C:cytoplasm"/>
    <property type="evidence" value="ECO:0007669"/>
    <property type="project" value="UniProtKB-SubCell"/>
</dbReference>
<dbReference type="Gene3D" id="1.10.238.10">
    <property type="entry name" value="EF-hand"/>
    <property type="match status" value="1"/>
</dbReference>
<dbReference type="PANTHER" id="PTHR46212:SF3">
    <property type="entry name" value="GH27120P"/>
    <property type="match status" value="1"/>
</dbReference>
<comment type="subcellular location">
    <subcellularLocation>
        <location evidence="1">Cytoplasm</location>
    </subcellularLocation>
</comment>
<evidence type="ECO:0000256" key="3">
    <source>
        <dbReference type="ARBA" id="ARBA00022723"/>
    </source>
</evidence>
<keyword evidence="3" id="KW-0479">Metal-binding</keyword>
<gene>
    <name evidence="7" type="ORF">HERI1096_LOCUS4535</name>
</gene>
<dbReference type="GO" id="GO:0005509">
    <property type="term" value="F:calcium ion binding"/>
    <property type="evidence" value="ECO:0007669"/>
    <property type="project" value="InterPro"/>
</dbReference>
<keyword evidence="5" id="KW-0106">Calcium</keyword>
<dbReference type="GO" id="GO:0048306">
    <property type="term" value="F:calcium-dependent protein binding"/>
    <property type="evidence" value="ECO:0007669"/>
    <property type="project" value="UniProtKB-ARBA"/>
</dbReference>
<dbReference type="SMART" id="SM00054">
    <property type="entry name" value="EFh"/>
    <property type="match status" value="2"/>
</dbReference>
<proteinExistence type="predicted"/>
<organism evidence="7">
    <name type="scientific">Haptolina ericina</name>
    <dbReference type="NCBI Taxonomy" id="156174"/>
    <lineage>
        <taxon>Eukaryota</taxon>
        <taxon>Haptista</taxon>
        <taxon>Haptophyta</taxon>
        <taxon>Prymnesiophyceae</taxon>
        <taxon>Prymnesiales</taxon>
        <taxon>Prymnesiaceae</taxon>
        <taxon>Haptolina</taxon>
    </lineage>
</organism>
<accession>A0A7S3ERS8</accession>
<protein>
    <recommendedName>
        <fullName evidence="6">EF-hand domain-containing protein</fullName>
    </recommendedName>
</protein>
<keyword evidence="4" id="KW-0677">Repeat</keyword>
<evidence type="ECO:0000256" key="1">
    <source>
        <dbReference type="ARBA" id="ARBA00004496"/>
    </source>
</evidence>
<sequence length="193" mass="21275">MAQAVAVAQPVGQQTAQPVGQASFYSAGQSALQQWFAMVDTDRSGQISATELQQALSQGGLTYSLKMVASIIRSQAPPGSIQLDFQGFCRMQQMLSEIQQGFRMFANPQTNTLNLEQVYAALQQRGHTLDKQPGGAFYTLCQSFDFDHRGVLTLDTYVAMVITLENAKKVFGRFGSPQVHMTFDQFVWASSQM</sequence>
<evidence type="ECO:0000313" key="7">
    <source>
        <dbReference type="EMBL" id="CAE0103877.1"/>
    </source>
</evidence>
<evidence type="ECO:0000259" key="6">
    <source>
        <dbReference type="PROSITE" id="PS50222"/>
    </source>
</evidence>
<dbReference type="PROSITE" id="PS00018">
    <property type="entry name" value="EF_HAND_1"/>
    <property type="match status" value="1"/>
</dbReference>
<evidence type="ECO:0000256" key="2">
    <source>
        <dbReference type="ARBA" id="ARBA00022490"/>
    </source>
</evidence>
<dbReference type="InterPro" id="IPR051426">
    <property type="entry name" value="Peflin/Sorcin_CaBP"/>
</dbReference>
<dbReference type="AlphaFoldDB" id="A0A7S3ERS8"/>
<name>A0A7S3ERS8_9EUKA</name>
<keyword evidence="2" id="KW-0963">Cytoplasm</keyword>
<evidence type="ECO:0000256" key="4">
    <source>
        <dbReference type="ARBA" id="ARBA00022737"/>
    </source>
</evidence>